<comment type="caution">
    <text evidence="1">The sequence shown here is derived from an EMBL/GenBank/DDBJ whole genome shotgun (WGS) entry which is preliminary data.</text>
</comment>
<evidence type="ECO:0000313" key="1">
    <source>
        <dbReference type="EMBL" id="KKN40972.1"/>
    </source>
</evidence>
<reference evidence="1" key="1">
    <citation type="journal article" date="2015" name="Nature">
        <title>Complex archaea that bridge the gap between prokaryotes and eukaryotes.</title>
        <authorList>
            <person name="Spang A."/>
            <person name="Saw J.H."/>
            <person name="Jorgensen S.L."/>
            <person name="Zaremba-Niedzwiedzka K."/>
            <person name="Martijn J."/>
            <person name="Lind A.E."/>
            <person name="van Eijk R."/>
            <person name="Schleper C."/>
            <person name="Guy L."/>
            <person name="Ettema T.J."/>
        </authorList>
    </citation>
    <scope>NUCLEOTIDE SEQUENCE</scope>
</reference>
<proteinExistence type="predicted"/>
<name>A0A0F9QVF8_9ZZZZ</name>
<gene>
    <name evidence="1" type="ORF">LCGC14_0728040</name>
</gene>
<dbReference type="EMBL" id="LAZR01001676">
    <property type="protein sequence ID" value="KKN40972.1"/>
    <property type="molecule type" value="Genomic_DNA"/>
</dbReference>
<organism evidence="1">
    <name type="scientific">marine sediment metagenome</name>
    <dbReference type="NCBI Taxonomy" id="412755"/>
    <lineage>
        <taxon>unclassified sequences</taxon>
        <taxon>metagenomes</taxon>
        <taxon>ecological metagenomes</taxon>
    </lineage>
</organism>
<accession>A0A0F9QVF8</accession>
<protein>
    <submittedName>
        <fullName evidence="1">Uncharacterized protein</fullName>
    </submittedName>
</protein>
<dbReference type="AlphaFoldDB" id="A0A0F9QVF8"/>
<sequence>MTFTRENTSAYTDAQLIEINDKWAAVAKTLGLESGTDEYSETYDRFCDAVKSHCDLIGESNIDWVAVFVRMDVAADLRDG</sequence>